<feature type="transmembrane region" description="Helical" evidence="1">
    <location>
        <begin position="301"/>
        <end position="320"/>
    </location>
</feature>
<organism evidence="2 3">
    <name type="scientific">Penaeus vannamei</name>
    <name type="common">Whiteleg shrimp</name>
    <name type="synonym">Litopenaeus vannamei</name>
    <dbReference type="NCBI Taxonomy" id="6689"/>
    <lineage>
        <taxon>Eukaryota</taxon>
        <taxon>Metazoa</taxon>
        <taxon>Ecdysozoa</taxon>
        <taxon>Arthropoda</taxon>
        <taxon>Crustacea</taxon>
        <taxon>Multicrustacea</taxon>
        <taxon>Malacostraca</taxon>
        <taxon>Eumalacostraca</taxon>
        <taxon>Eucarida</taxon>
        <taxon>Decapoda</taxon>
        <taxon>Dendrobranchiata</taxon>
        <taxon>Penaeoidea</taxon>
        <taxon>Penaeidae</taxon>
        <taxon>Penaeus</taxon>
    </lineage>
</organism>
<evidence type="ECO:0000256" key="1">
    <source>
        <dbReference type="SAM" id="Phobius"/>
    </source>
</evidence>
<gene>
    <name evidence="2" type="ORF">C7M84_020719</name>
</gene>
<feature type="transmembrane region" description="Helical" evidence="1">
    <location>
        <begin position="371"/>
        <end position="390"/>
    </location>
</feature>
<reference evidence="2 3" key="2">
    <citation type="submission" date="2019-01" db="EMBL/GenBank/DDBJ databases">
        <title>The decoding of complex shrimp genome reveals the adaptation for benthos swimmer, frequently molting mechanism and breeding impact on genome.</title>
        <authorList>
            <person name="Sun Y."/>
            <person name="Gao Y."/>
            <person name="Yu Y."/>
        </authorList>
    </citation>
    <scope>NUCLEOTIDE SEQUENCE [LARGE SCALE GENOMIC DNA]</scope>
    <source>
        <tissue evidence="2">Muscle</tissue>
    </source>
</reference>
<dbReference type="Proteomes" id="UP000283509">
    <property type="component" value="Unassembled WGS sequence"/>
</dbReference>
<accession>A0A423SBC7</accession>
<feature type="transmembrane region" description="Helical" evidence="1">
    <location>
        <begin position="214"/>
        <end position="234"/>
    </location>
</feature>
<feature type="transmembrane region" description="Helical" evidence="1">
    <location>
        <begin position="178"/>
        <end position="202"/>
    </location>
</feature>
<feature type="transmembrane region" description="Helical" evidence="1">
    <location>
        <begin position="240"/>
        <end position="265"/>
    </location>
</feature>
<feature type="transmembrane region" description="Helical" evidence="1">
    <location>
        <begin position="428"/>
        <end position="451"/>
    </location>
</feature>
<evidence type="ECO:0000313" key="3">
    <source>
        <dbReference type="Proteomes" id="UP000283509"/>
    </source>
</evidence>
<evidence type="ECO:0000313" key="2">
    <source>
        <dbReference type="EMBL" id="ROT61509.1"/>
    </source>
</evidence>
<reference evidence="2 3" key="1">
    <citation type="submission" date="2018-04" db="EMBL/GenBank/DDBJ databases">
        <authorList>
            <person name="Zhang X."/>
            <person name="Yuan J."/>
            <person name="Li F."/>
            <person name="Xiang J."/>
        </authorList>
    </citation>
    <scope>NUCLEOTIDE SEQUENCE [LARGE SCALE GENOMIC DNA]</scope>
    <source>
        <tissue evidence="2">Muscle</tissue>
    </source>
</reference>
<sequence>VPASLSRAHVSPPRQLSSRRCECVKFFANLRGIITPKPDRPFREEGRKARGVEGGSNPSLRWELARVEIPLSETRVAAAFDAGISPKLELFSSLLPISLPHSYFPFPLLSLIIIFPSLFLPYLSPLFSSSNLFLSSPCPPSPSLSPFPFPLSSSPLLSPPPFLFPLSPSNLFLFPFRLLLYLSHVYTSLSISPTLLSLIIIFPSLFLPHLSPSLLRLTISFFPLPFSIFPPPSYFLFPPLRLPICFSSPSFLLFHSLTNLSLPFLTLSPPPFFPIKSFLLCFSFLFPFPSPLSLFSLSPHLSFLIFSPLPFLSYSVPFPIPSLYLPSFPLSFPLAFFLYPPPSFLPLFILISHPISPLPTLFPHPHSSHLLIFASLILFPPHLYSLFNLIPPPPHVTLTRVILILSSPHVCLSFFPLLISTLSSFFPPPYLCLTLILSLIFALSFFPLLMFASHSFLPHLHSLLLILPSPALFSFFPSLFLPHSHSFPSSFPVSPHPHSSHLLIFASLSFFPYLFPLILSPPHLHSLLLILPSPAFFTRLQL</sequence>
<feature type="transmembrane region" description="Helical" evidence="1">
    <location>
        <begin position="402"/>
        <end position="422"/>
    </location>
</feature>
<proteinExistence type="predicted"/>
<feature type="transmembrane region" description="Helical" evidence="1">
    <location>
        <begin position="277"/>
        <end position="295"/>
    </location>
</feature>
<dbReference type="EMBL" id="QCYY01004133">
    <property type="protein sequence ID" value="ROT61509.1"/>
    <property type="molecule type" value="Genomic_DNA"/>
</dbReference>
<feature type="transmembrane region" description="Helical" evidence="1">
    <location>
        <begin position="501"/>
        <end position="519"/>
    </location>
</feature>
<feature type="transmembrane region" description="Helical" evidence="1">
    <location>
        <begin position="332"/>
        <end position="351"/>
    </location>
</feature>
<feature type="transmembrane region" description="Helical" evidence="1">
    <location>
        <begin position="103"/>
        <end position="123"/>
    </location>
</feature>
<protein>
    <submittedName>
        <fullName evidence="2">Uncharacterized protein</fullName>
    </submittedName>
</protein>
<feature type="non-terminal residue" evidence="2">
    <location>
        <position position="1"/>
    </location>
</feature>
<feature type="transmembrane region" description="Helical" evidence="1">
    <location>
        <begin position="463"/>
        <end position="481"/>
    </location>
</feature>
<keyword evidence="1" id="KW-0812">Transmembrane</keyword>
<keyword evidence="3" id="KW-1185">Reference proteome</keyword>
<comment type="caution">
    <text evidence="2">The sequence shown here is derived from an EMBL/GenBank/DDBJ whole genome shotgun (WGS) entry which is preliminary data.</text>
</comment>
<keyword evidence="1" id="KW-0472">Membrane</keyword>
<name>A0A423SBC7_PENVA</name>
<keyword evidence="1" id="KW-1133">Transmembrane helix</keyword>
<dbReference type="AlphaFoldDB" id="A0A423SBC7"/>